<dbReference type="EMBL" id="QGNW01000481">
    <property type="protein sequence ID" value="RVW69813.1"/>
    <property type="molecule type" value="Genomic_DNA"/>
</dbReference>
<keyword evidence="3" id="KW-0540">Nuclease</keyword>
<dbReference type="CDD" id="cd01647">
    <property type="entry name" value="RT_LTR"/>
    <property type="match status" value="1"/>
</dbReference>
<evidence type="ECO:0000259" key="7">
    <source>
        <dbReference type="Pfam" id="PF13456"/>
    </source>
</evidence>
<dbReference type="PANTHER" id="PTHR24559">
    <property type="entry name" value="TRANSPOSON TY3-I GAG-POL POLYPROTEIN"/>
    <property type="match status" value="1"/>
</dbReference>
<dbReference type="SUPFAM" id="SSF53098">
    <property type="entry name" value="Ribonuclease H-like"/>
    <property type="match status" value="1"/>
</dbReference>
<evidence type="ECO:0000259" key="8">
    <source>
        <dbReference type="Pfam" id="PF17917"/>
    </source>
</evidence>
<dbReference type="InterPro" id="IPR041373">
    <property type="entry name" value="RT_RNaseH"/>
</dbReference>
<dbReference type="Pfam" id="PF17917">
    <property type="entry name" value="RT_RNaseH"/>
    <property type="match status" value="1"/>
</dbReference>
<organism evidence="9 10">
    <name type="scientific">Vitis vinifera</name>
    <name type="common">Grape</name>
    <dbReference type="NCBI Taxonomy" id="29760"/>
    <lineage>
        <taxon>Eukaryota</taxon>
        <taxon>Viridiplantae</taxon>
        <taxon>Streptophyta</taxon>
        <taxon>Embryophyta</taxon>
        <taxon>Tracheophyta</taxon>
        <taxon>Spermatophyta</taxon>
        <taxon>Magnoliopsida</taxon>
        <taxon>eudicotyledons</taxon>
        <taxon>Gunneridae</taxon>
        <taxon>Pentapetalae</taxon>
        <taxon>rosids</taxon>
        <taxon>Vitales</taxon>
        <taxon>Vitaceae</taxon>
        <taxon>Viteae</taxon>
        <taxon>Vitis</taxon>
    </lineage>
</organism>
<dbReference type="InterPro" id="IPR053134">
    <property type="entry name" value="RNA-dir_DNA_polymerase"/>
</dbReference>
<dbReference type="InterPro" id="IPR043128">
    <property type="entry name" value="Rev_trsase/Diguanyl_cyclase"/>
</dbReference>
<dbReference type="InterPro" id="IPR036397">
    <property type="entry name" value="RNaseH_sf"/>
</dbReference>
<protein>
    <recommendedName>
        <fullName evidence="11">RNase H type-1 domain-containing protein</fullName>
    </recommendedName>
</protein>
<evidence type="ECO:0000313" key="9">
    <source>
        <dbReference type="EMBL" id="RVW69813.1"/>
    </source>
</evidence>
<evidence type="ECO:0008006" key="11">
    <source>
        <dbReference type="Google" id="ProtNLM"/>
    </source>
</evidence>
<evidence type="ECO:0000256" key="3">
    <source>
        <dbReference type="ARBA" id="ARBA00022722"/>
    </source>
</evidence>
<name>A0A438GC79_VITVI</name>
<dbReference type="Gene3D" id="3.30.420.10">
    <property type="entry name" value="Ribonuclease H-like superfamily/Ribonuclease H"/>
    <property type="match status" value="1"/>
</dbReference>
<accession>A0A438GC79</accession>
<dbReference type="InterPro" id="IPR043502">
    <property type="entry name" value="DNA/RNA_pol_sf"/>
</dbReference>
<proteinExistence type="predicted"/>
<evidence type="ECO:0000313" key="10">
    <source>
        <dbReference type="Proteomes" id="UP000288805"/>
    </source>
</evidence>
<keyword evidence="2" id="KW-0548">Nucleotidyltransferase</keyword>
<dbReference type="Gene3D" id="3.30.70.270">
    <property type="match status" value="1"/>
</dbReference>
<dbReference type="Gene3D" id="3.10.10.10">
    <property type="entry name" value="HIV Type 1 Reverse Transcriptase, subunit A, domain 1"/>
    <property type="match status" value="1"/>
</dbReference>
<keyword evidence="6" id="KW-0695">RNA-directed DNA polymerase</keyword>
<evidence type="ECO:0000256" key="5">
    <source>
        <dbReference type="ARBA" id="ARBA00022801"/>
    </source>
</evidence>
<dbReference type="AlphaFoldDB" id="A0A438GC79"/>
<dbReference type="InterPro" id="IPR012337">
    <property type="entry name" value="RNaseH-like_sf"/>
</dbReference>
<feature type="domain" description="RNase H type-1" evidence="7">
    <location>
        <begin position="396"/>
        <end position="464"/>
    </location>
</feature>
<dbReference type="Proteomes" id="UP000288805">
    <property type="component" value="Unassembled WGS sequence"/>
</dbReference>
<feature type="domain" description="Reverse transcriptase RNase H-like" evidence="8">
    <location>
        <begin position="333"/>
        <end position="388"/>
    </location>
</feature>
<dbReference type="GO" id="GO:0003964">
    <property type="term" value="F:RNA-directed DNA polymerase activity"/>
    <property type="evidence" value="ECO:0007669"/>
    <property type="project" value="UniProtKB-KW"/>
</dbReference>
<evidence type="ECO:0000256" key="1">
    <source>
        <dbReference type="ARBA" id="ARBA00022679"/>
    </source>
</evidence>
<keyword evidence="5" id="KW-0378">Hydrolase</keyword>
<dbReference type="PANTHER" id="PTHR24559:SF457">
    <property type="entry name" value="RNA-DIRECTED DNA POLYMERASE HOMOLOG"/>
    <property type="match status" value="1"/>
</dbReference>
<dbReference type="Pfam" id="PF13456">
    <property type="entry name" value="RVT_3"/>
    <property type="match status" value="1"/>
</dbReference>
<keyword evidence="4" id="KW-0255">Endonuclease</keyword>
<reference evidence="9 10" key="1">
    <citation type="journal article" date="2018" name="PLoS Genet.">
        <title>Population sequencing reveals clonal diversity and ancestral inbreeding in the grapevine cultivar Chardonnay.</title>
        <authorList>
            <person name="Roach M.J."/>
            <person name="Johnson D.L."/>
            <person name="Bohlmann J."/>
            <person name="van Vuuren H.J."/>
            <person name="Jones S.J."/>
            <person name="Pretorius I.S."/>
            <person name="Schmidt S.A."/>
            <person name="Borneman A.R."/>
        </authorList>
    </citation>
    <scope>NUCLEOTIDE SEQUENCE [LARGE SCALE GENOMIC DNA]</scope>
    <source>
        <strain evidence="10">cv. Chardonnay</strain>
        <tissue evidence="9">Leaf</tissue>
    </source>
</reference>
<dbReference type="GO" id="GO:0003676">
    <property type="term" value="F:nucleic acid binding"/>
    <property type="evidence" value="ECO:0007669"/>
    <property type="project" value="InterPro"/>
</dbReference>
<dbReference type="SUPFAM" id="SSF56672">
    <property type="entry name" value="DNA/RNA polymerases"/>
    <property type="match status" value="1"/>
</dbReference>
<evidence type="ECO:0000256" key="2">
    <source>
        <dbReference type="ARBA" id="ARBA00022695"/>
    </source>
</evidence>
<evidence type="ECO:0000256" key="6">
    <source>
        <dbReference type="ARBA" id="ARBA00022918"/>
    </source>
</evidence>
<evidence type="ECO:0000256" key="4">
    <source>
        <dbReference type="ARBA" id="ARBA00022759"/>
    </source>
</evidence>
<dbReference type="GO" id="GO:0004523">
    <property type="term" value="F:RNA-DNA hybrid ribonuclease activity"/>
    <property type="evidence" value="ECO:0007669"/>
    <property type="project" value="InterPro"/>
</dbReference>
<sequence length="474" mass="53926">MEGTDYISETVEIQDIQQALGQMHLSFGIIEASDVVIVAPSSLGRANMFSMCFPDEVFDYGLLVDSRGGTNGVTLDDAYIDEMDMIGIGRILDATPHGPHSTFDMFRVSMLEMDGDDSITDVATPDFTFVKGVSDPVDPPLSFDFMSRSYLDVLAGSYEDMPGLDPSIVKEEIQKQLSVGFLSVVEYPEWLANVVSIPKKNNKVRVCVNFRDLNKSSPKDDFPLPHIDMFVGSITGHSMLSFMNRVMPFGLKNAGATYQRATTTLFHDMKHKNVEFRLRLNPKKCTFGVASRKLLGHIVSKHGIEVDSENIRAILDMPALRTEREIRGFLGKLQYIMIEHLCLALVWATRRLRHYVIKYSIRLVLRLDSLRYLFDRPVPTNRLMRWLSVRLAFSNHHRLTNNVVEYEACITGLETALDLGVRQLEIHGDSNLVIQYTQGIWRTRDEKLRPYHAYLDLLIDIFDELRDDYATIVD</sequence>
<keyword evidence="1" id="KW-0808">Transferase</keyword>
<dbReference type="InterPro" id="IPR002156">
    <property type="entry name" value="RNaseH_domain"/>
</dbReference>
<comment type="caution">
    <text evidence="9">The sequence shown here is derived from an EMBL/GenBank/DDBJ whole genome shotgun (WGS) entry which is preliminary data.</text>
</comment>
<gene>
    <name evidence="9" type="ORF">CK203_061168</name>
</gene>